<keyword evidence="2" id="KW-0285">Flavoprotein</keyword>
<evidence type="ECO:0000256" key="3">
    <source>
        <dbReference type="ARBA" id="ARBA00022827"/>
    </source>
</evidence>
<dbReference type="AlphaFoldDB" id="A0AAD4H5A9"/>
<dbReference type="PANTHER" id="PTHR47356:SF2">
    <property type="entry name" value="FAD-BINDING DOMAIN-CONTAINING PROTEIN-RELATED"/>
    <property type="match status" value="1"/>
</dbReference>
<sequence>MDSVNGDDTTKAAVETIRVLIIGAGIAGLTLGILLERANIQYEILEKHPYHNPLGKSTHCPAAWSAICLEPSVQPLFRQLGLMDDIHRLSKPFGAMVFREGNLDIIGTFNAQTPLDINDRYGGYNRIIARRDLCALLAAQIPKDKIKFGKRVLEIRQNSGEVILRCADNSVHHGDILVGADGAYSAVRQGLYAELFNKGELPKTDNAPMGYLYDCLVGVTDPMDPIKHPDLAGKFSEFQTILAKDANCSYWCIPLTENRYSWMVVKFHNKGKKYSEDQIFKHSGWGAEAAEVMSYEYREFITAYGCELGELMDNTPKGSMAKVMLEEKFYKTWYKGRVVLTGDAVHKVLPFGGQGANQCIHDVLCLTNLLVSLKSNTVSDIEEIFEAYYKARSPIGRTVVQMSNRVGNLMNRKVPGEFQPRPQKRSAYVPATLIEPTEEEEKS</sequence>
<gene>
    <name evidence="8" type="ORF">BGZ95_011269</name>
</gene>
<dbReference type="Proteomes" id="UP001194580">
    <property type="component" value="Unassembled WGS sequence"/>
</dbReference>
<keyword evidence="6" id="KW-1133">Transmembrane helix</keyword>
<keyword evidence="6" id="KW-0812">Transmembrane</keyword>
<dbReference type="SUPFAM" id="SSF51905">
    <property type="entry name" value="FAD/NAD(P)-binding domain"/>
    <property type="match status" value="1"/>
</dbReference>
<dbReference type="EMBL" id="JAAAIL010000830">
    <property type="protein sequence ID" value="KAG0272937.1"/>
    <property type="molecule type" value="Genomic_DNA"/>
</dbReference>
<evidence type="ECO:0000259" key="7">
    <source>
        <dbReference type="Pfam" id="PF01494"/>
    </source>
</evidence>
<evidence type="ECO:0000256" key="4">
    <source>
        <dbReference type="ARBA" id="ARBA00023002"/>
    </source>
</evidence>
<dbReference type="GO" id="GO:0004497">
    <property type="term" value="F:monooxygenase activity"/>
    <property type="evidence" value="ECO:0007669"/>
    <property type="project" value="InterPro"/>
</dbReference>
<evidence type="ECO:0000256" key="6">
    <source>
        <dbReference type="SAM" id="Phobius"/>
    </source>
</evidence>
<dbReference type="InterPro" id="IPR002938">
    <property type="entry name" value="FAD-bd"/>
</dbReference>
<dbReference type="PANTHER" id="PTHR47356">
    <property type="entry name" value="FAD-DEPENDENT MONOOXYGENASE ASQG-RELATED"/>
    <property type="match status" value="1"/>
</dbReference>
<dbReference type="InterPro" id="IPR036188">
    <property type="entry name" value="FAD/NAD-bd_sf"/>
</dbReference>
<keyword evidence="9" id="KW-1185">Reference proteome</keyword>
<protein>
    <recommendedName>
        <fullName evidence="7">FAD-binding domain-containing protein</fullName>
    </recommendedName>
</protein>
<dbReference type="GO" id="GO:0071949">
    <property type="term" value="F:FAD binding"/>
    <property type="evidence" value="ECO:0007669"/>
    <property type="project" value="InterPro"/>
</dbReference>
<evidence type="ECO:0000256" key="1">
    <source>
        <dbReference type="ARBA" id="ARBA00007992"/>
    </source>
</evidence>
<keyword evidence="6" id="KW-0472">Membrane</keyword>
<comment type="similarity">
    <text evidence="1">Belongs to the paxM FAD-dependent monooxygenase family.</text>
</comment>
<reference evidence="8" key="1">
    <citation type="journal article" date="2020" name="Fungal Divers.">
        <title>Resolving the Mortierellaceae phylogeny through synthesis of multi-gene phylogenetics and phylogenomics.</title>
        <authorList>
            <person name="Vandepol N."/>
            <person name="Liber J."/>
            <person name="Desiro A."/>
            <person name="Na H."/>
            <person name="Kennedy M."/>
            <person name="Barry K."/>
            <person name="Grigoriev I.V."/>
            <person name="Miller A.N."/>
            <person name="O'Donnell K."/>
            <person name="Stajich J.E."/>
            <person name="Bonito G."/>
        </authorList>
    </citation>
    <scope>NUCLEOTIDE SEQUENCE</scope>
    <source>
        <strain evidence="8">NRRL 28262</strain>
    </source>
</reference>
<evidence type="ECO:0000313" key="9">
    <source>
        <dbReference type="Proteomes" id="UP001194580"/>
    </source>
</evidence>
<dbReference type="PRINTS" id="PR00420">
    <property type="entry name" value="RNGMNOXGNASE"/>
</dbReference>
<evidence type="ECO:0000256" key="5">
    <source>
        <dbReference type="SAM" id="MobiDB-lite"/>
    </source>
</evidence>
<feature type="domain" description="FAD-binding" evidence="7">
    <location>
        <begin position="18"/>
        <end position="402"/>
    </location>
</feature>
<evidence type="ECO:0000256" key="2">
    <source>
        <dbReference type="ARBA" id="ARBA00022630"/>
    </source>
</evidence>
<proteinExistence type="inferred from homology"/>
<keyword evidence="4" id="KW-0560">Oxidoreductase</keyword>
<keyword evidence="3" id="KW-0274">FAD</keyword>
<evidence type="ECO:0000313" key="8">
    <source>
        <dbReference type="EMBL" id="KAG0272937.1"/>
    </source>
</evidence>
<feature type="transmembrane region" description="Helical" evidence="6">
    <location>
        <begin position="16"/>
        <end position="35"/>
    </location>
</feature>
<comment type="caution">
    <text evidence="8">The sequence shown here is derived from an EMBL/GenBank/DDBJ whole genome shotgun (WGS) entry which is preliminary data.</text>
</comment>
<name>A0AAD4H5A9_9FUNG</name>
<accession>A0AAD4H5A9</accession>
<organism evidence="8 9">
    <name type="scientific">Linnemannia exigua</name>
    <dbReference type="NCBI Taxonomy" id="604196"/>
    <lineage>
        <taxon>Eukaryota</taxon>
        <taxon>Fungi</taxon>
        <taxon>Fungi incertae sedis</taxon>
        <taxon>Mucoromycota</taxon>
        <taxon>Mortierellomycotina</taxon>
        <taxon>Mortierellomycetes</taxon>
        <taxon>Mortierellales</taxon>
        <taxon>Mortierellaceae</taxon>
        <taxon>Linnemannia</taxon>
    </lineage>
</organism>
<dbReference type="Pfam" id="PF01494">
    <property type="entry name" value="FAD_binding_3"/>
    <property type="match status" value="1"/>
</dbReference>
<dbReference type="Gene3D" id="3.50.50.60">
    <property type="entry name" value="FAD/NAD(P)-binding domain"/>
    <property type="match status" value="1"/>
</dbReference>
<feature type="region of interest" description="Disordered" evidence="5">
    <location>
        <begin position="412"/>
        <end position="443"/>
    </location>
</feature>
<dbReference type="InterPro" id="IPR050562">
    <property type="entry name" value="FAD_mOase_fung"/>
</dbReference>